<reference evidence="1" key="2">
    <citation type="journal article" date="2015" name="Data Brief">
        <title>Shoot transcriptome of the giant reed, Arundo donax.</title>
        <authorList>
            <person name="Barrero R.A."/>
            <person name="Guerrero F.D."/>
            <person name="Moolhuijzen P."/>
            <person name="Goolsby J.A."/>
            <person name="Tidwell J."/>
            <person name="Bellgard S.E."/>
            <person name="Bellgard M.I."/>
        </authorList>
    </citation>
    <scope>NUCLEOTIDE SEQUENCE</scope>
    <source>
        <tissue evidence="1">Shoot tissue taken approximately 20 cm above the soil surface</tissue>
    </source>
</reference>
<proteinExistence type="predicted"/>
<dbReference type="EMBL" id="GBRH01167755">
    <property type="protein sequence ID" value="JAE30141.1"/>
    <property type="molecule type" value="Transcribed_RNA"/>
</dbReference>
<dbReference type="AlphaFoldDB" id="A0A0A9H5N2"/>
<organism evidence="1">
    <name type="scientific">Arundo donax</name>
    <name type="common">Giant reed</name>
    <name type="synonym">Donax arundinaceus</name>
    <dbReference type="NCBI Taxonomy" id="35708"/>
    <lineage>
        <taxon>Eukaryota</taxon>
        <taxon>Viridiplantae</taxon>
        <taxon>Streptophyta</taxon>
        <taxon>Embryophyta</taxon>
        <taxon>Tracheophyta</taxon>
        <taxon>Spermatophyta</taxon>
        <taxon>Magnoliopsida</taxon>
        <taxon>Liliopsida</taxon>
        <taxon>Poales</taxon>
        <taxon>Poaceae</taxon>
        <taxon>PACMAD clade</taxon>
        <taxon>Arundinoideae</taxon>
        <taxon>Arundineae</taxon>
        <taxon>Arundo</taxon>
    </lineage>
</organism>
<evidence type="ECO:0000313" key="1">
    <source>
        <dbReference type="EMBL" id="JAE30141.1"/>
    </source>
</evidence>
<accession>A0A0A9H5N2</accession>
<reference evidence="1" key="1">
    <citation type="submission" date="2014-09" db="EMBL/GenBank/DDBJ databases">
        <authorList>
            <person name="Magalhaes I.L.F."/>
            <person name="Oliveira U."/>
            <person name="Santos F.R."/>
            <person name="Vidigal T.H.D.A."/>
            <person name="Brescovit A.D."/>
            <person name="Santos A.J."/>
        </authorList>
    </citation>
    <scope>NUCLEOTIDE SEQUENCE</scope>
    <source>
        <tissue evidence="1">Shoot tissue taken approximately 20 cm above the soil surface</tissue>
    </source>
</reference>
<name>A0A0A9H5N2_ARUDO</name>
<sequence length="48" mass="5512">MSSCFSSMYVSALFSTIMPNKFPVEVCFSCSSNTFYILSFNRSIFMCR</sequence>
<protein>
    <submittedName>
        <fullName evidence="1">Uncharacterized protein</fullName>
    </submittedName>
</protein>